<dbReference type="SUPFAM" id="SSF51294">
    <property type="entry name" value="Hedgehog/intein (Hint) domain"/>
    <property type="match status" value="1"/>
</dbReference>
<evidence type="ECO:0000259" key="5">
    <source>
        <dbReference type="PROSITE" id="PS50937"/>
    </source>
</evidence>
<dbReference type="EMBL" id="PCQY01000011">
    <property type="protein sequence ID" value="PIP04751.1"/>
    <property type="molecule type" value="Genomic_DNA"/>
</dbReference>
<dbReference type="InterPro" id="IPR006141">
    <property type="entry name" value="Intein_N"/>
</dbReference>
<dbReference type="InterPro" id="IPR047140">
    <property type="entry name" value="LabA"/>
</dbReference>
<reference evidence="6 7" key="1">
    <citation type="submission" date="2017-09" db="EMBL/GenBank/DDBJ databases">
        <title>Depth-based differentiation of microbial function through sediment-hosted aquifers and enrichment of novel symbionts in the deep terrestrial subsurface.</title>
        <authorList>
            <person name="Probst A.J."/>
            <person name="Ladd B."/>
            <person name="Jarett J.K."/>
            <person name="Geller-Mcgrath D.E."/>
            <person name="Sieber C.M."/>
            <person name="Emerson J.B."/>
            <person name="Anantharaman K."/>
            <person name="Thomas B.C."/>
            <person name="Malmstrom R."/>
            <person name="Stieglmeier M."/>
            <person name="Klingl A."/>
            <person name="Woyke T."/>
            <person name="Ryan C.M."/>
            <person name="Banfield J.F."/>
        </authorList>
    </citation>
    <scope>NUCLEOTIDE SEQUENCE [LARGE SCALE GENOMIC DNA]</scope>
    <source>
        <strain evidence="6">CG23_combo_of_CG06-09_8_20_14_all_40_14</strain>
    </source>
</reference>
<dbReference type="InterPro" id="IPR009061">
    <property type="entry name" value="DNA-bd_dom_put_sf"/>
</dbReference>
<feature type="domain" description="HTH merR-type" evidence="5">
    <location>
        <begin position="14"/>
        <end position="57"/>
    </location>
</feature>
<dbReference type="InterPro" id="IPR000551">
    <property type="entry name" value="MerR-type_HTH_dom"/>
</dbReference>
<dbReference type="GO" id="GO:0004540">
    <property type="term" value="F:RNA nuclease activity"/>
    <property type="evidence" value="ECO:0007669"/>
    <property type="project" value="InterPro"/>
</dbReference>
<feature type="transmembrane region" description="Helical" evidence="4">
    <location>
        <begin position="118"/>
        <end position="138"/>
    </location>
</feature>
<keyword evidence="2" id="KW-0651">Protein splicing</keyword>
<dbReference type="SUPFAM" id="SSF46955">
    <property type="entry name" value="Putative DNA-binding domain"/>
    <property type="match status" value="1"/>
</dbReference>
<sequence length="846" mass="91085">MPVPARKASKSNSFFTVSSAAKELGISASTLRRLEEEQKVSSSRNKKNARIYSKEDVFKLKEEFSKEKEIKEKIKIKKRAKRAGTVPQAYNPIFIPTSATLRIRPKAVYASALSKTRWVVIGTFLTVSVLAGFGAFVLRNKTAKTTFIKQAETVKVAGESAIKSEGATDGSFWIGAIELTTAEPTSKNPSGKTILDILADSTFWQDIEARKKLTLEDLFVKNNAAIDNSLKVKNDIIAGNDITARGGLTVDENTIIGYNSTKTVAINAKVSSDILPYSTATYDLGTSALRWNNVMGSSGDFSGTMTIGGNTSIGGGLTVSGAVTSTGQVLLSDGTFSAPGLAFASDTDTGLYRISADKIGLITGGVATQGVTINSSGNVGIGDVAPGTKLSVVGNAQIGYASGTTGPANGLAISGNVGIGEVSPGARLDVEGADSLNTTLAGHIRGATGTGLVITNAGNVGIGTTSPLAKLHVAGECVVGNTLLPVKRRKKKTRRRQGYGGQGNGDGDDDGGEDLLVPIKDIREGDLVASLDEQSGEIVYRPIKKLLNKGFQKVVKITTSDGRSIETTLNHPYLTQVESQKSKVKSKWLKVSELKAGMKIAVPETRSRKTVYAFIDASNLMYAASRVGWKMDYEKLASYLRYRFGVSRLLFYGGVDHTNKKQLGFYKKLKEFGYELNLIDIKKFSDGSRKADVDSRLTIDAAKLINNYNEALFITGDGDYFWLFEYLMQTKKIKLLSFEHNTAKELKKLFGAEFADLDRLEEKLSFTNKKATDAIVGSAAGIMSPSYQSSPDLSRDKVKFVEIAVIEETGRKEVFDIEVEGTHNFVGNDIVAHNTYIKGADQLNTS</sequence>
<dbReference type="GO" id="GO:0016539">
    <property type="term" value="P:intein-mediated protein splicing"/>
    <property type="evidence" value="ECO:0007669"/>
    <property type="project" value="InterPro"/>
</dbReference>
<dbReference type="Gene3D" id="3.40.50.1010">
    <property type="entry name" value="5'-nuclease"/>
    <property type="match status" value="1"/>
</dbReference>
<dbReference type="GO" id="GO:0006355">
    <property type="term" value="P:regulation of DNA-templated transcription"/>
    <property type="evidence" value="ECO:0007669"/>
    <property type="project" value="InterPro"/>
</dbReference>
<dbReference type="CDD" id="cd10911">
    <property type="entry name" value="PIN_LabA"/>
    <property type="match status" value="1"/>
</dbReference>
<dbReference type="SMART" id="SM00305">
    <property type="entry name" value="HintC"/>
    <property type="match status" value="1"/>
</dbReference>
<dbReference type="AlphaFoldDB" id="A0A2G9XEN4"/>
<dbReference type="PROSITE" id="PS50937">
    <property type="entry name" value="HTH_MERR_2"/>
    <property type="match status" value="1"/>
</dbReference>
<dbReference type="Pfam" id="PF14890">
    <property type="entry name" value="Intein_splicing"/>
    <property type="match status" value="1"/>
</dbReference>
<dbReference type="InterPro" id="IPR003586">
    <property type="entry name" value="Hint_dom_C"/>
</dbReference>
<keyword evidence="1" id="KW-0068">Autocatalytic cleavage</keyword>
<evidence type="ECO:0000256" key="3">
    <source>
        <dbReference type="SAM" id="MobiDB-lite"/>
    </source>
</evidence>
<dbReference type="Gene3D" id="1.10.1660.10">
    <property type="match status" value="1"/>
</dbReference>
<dbReference type="PROSITE" id="PS50818">
    <property type="entry name" value="INTEIN_C_TER"/>
    <property type="match status" value="1"/>
</dbReference>
<dbReference type="Gene3D" id="2.170.16.10">
    <property type="entry name" value="Hedgehog/Intein (Hint) domain"/>
    <property type="match status" value="1"/>
</dbReference>
<dbReference type="InterPro" id="IPR030934">
    <property type="entry name" value="Intein_C"/>
</dbReference>
<accession>A0A2G9XEN4</accession>
<feature type="compositionally biased region" description="Basic residues" evidence="3">
    <location>
        <begin position="488"/>
        <end position="497"/>
    </location>
</feature>
<gene>
    <name evidence="6" type="ORF">COX53_00905</name>
</gene>
<feature type="non-terminal residue" evidence="6">
    <location>
        <position position="846"/>
    </location>
</feature>
<evidence type="ECO:0000256" key="2">
    <source>
        <dbReference type="ARBA" id="ARBA00023000"/>
    </source>
</evidence>
<dbReference type="InterPro" id="IPR006142">
    <property type="entry name" value="INTEIN"/>
</dbReference>
<dbReference type="CDD" id="cd00081">
    <property type="entry name" value="Hint"/>
    <property type="match status" value="2"/>
</dbReference>
<evidence type="ECO:0000313" key="7">
    <source>
        <dbReference type="Proteomes" id="UP000231388"/>
    </source>
</evidence>
<dbReference type="InterPro" id="IPR003587">
    <property type="entry name" value="Hint_dom_N"/>
</dbReference>
<dbReference type="SMART" id="SM00306">
    <property type="entry name" value="HintN"/>
    <property type="match status" value="1"/>
</dbReference>
<feature type="region of interest" description="Disordered" evidence="3">
    <location>
        <begin position="488"/>
        <end position="513"/>
    </location>
</feature>
<dbReference type="PROSITE" id="PS50817">
    <property type="entry name" value="INTEIN_N_TER"/>
    <property type="match status" value="1"/>
</dbReference>
<evidence type="ECO:0000313" key="6">
    <source>
        <dbReference type="EMBL" id="PIP04751.1"/>
    </source>
</evidence>
<comment type="caution">
    <text evidence="6">The sequence shown here is derived from an EMBL/GenBank/DDBJ whole genome shotgun (WGS) entry which is preliminary data.</text>
</comment>
<dbReference type="InterPro" id="IPR036844">
    <property type="entry name" value="Hint_dom_sf"/>
</dbReference>
<name>A0A2G9XEN4_UNCKA</name>
<keyword evidence="4" id="KW-0472">Membrane</keyword>
<dbReference type="SMART" id="SM00422">
    <property type="entry name" value="HTH_MERR"/>
    <property type="match status" value="1"/>
</dbReference>
<dbReference type="PANTHER" id="PTHR35458">
    <property type="entry name" value="SLR0755 PROTEIN"/>
    <property type="match status" value="1"/>
</dbReference>
<proteinExistence type="predicted"/>
<keyword evidence="4" id="KW-0812">Transmembrane</keyword>
<dbReference type="PRINTS" id="PR00379">
    <property type="entry name" value="INTEIN"/>
</dbReference>
<protein>
    <recommendedName>
        <fullName evidence="5">HTH merR-type domain-containing protein</fullName>
    </recommendedName>
</protein>
<dbReference type="NCBIfam" id="TIGR01443">
    <property type="entry name" value="intein_Cterm"/>
    <property type="match status" value="1"/>
</dbReference>
<evidence type="ECO:0000256" key="1">
    <source>
        <dbReference type="ARBA" id="ARBA00022813"/>
    </source>
</evidence>
<dbReference type="PANTHER" id="PTHR35458:SF8">
    <property type="entry name" value="SLR0650 PROTEIN"/>
    <property type="match status" value="1"/>
</dbReference>
<dbReference type="GO" id="GO:0003677">
    <property type="term" value="F:DNA binding"/>
    <property type="evidence" value="ECO:0007669"/>
    <property type="project" value="InterPro"/>
</dbReference>
<evidence type="ECO:0000256" key="4">
    <source>
        <dbReference type="SAM" id="Phobius"/>
    </source>
</evidence>
<organism evidence="6 7">
    <name type="scientific">candidate division WWE3 bacterium CG23_combo_of_CG06-09_8_20_14_all_40_14</name>
    <dbReference type="NCBI Taxonomy" id="1975095"/>
    <lineage>
        <taxon>Bacteria</taxon>
        <taxon>Katanobacteria</taxon>
    </lineage>
</organism>
<dbReference type="Proteomes" id="UP000231388">
    <property type="component" value="Unassembled WGS sequence"/>
</dbReference>
<keyword evidence="4" id="KW-1133">Transmembrane helix</keyword>
<dbReference type="Pfam" id="PF13411">
    <property type="entry name" value="MerR_1"/>
    <property type="match status" value="1"/>
</dbReference>